<evidence type="ECO:0000313" key="1">
    <source>
        <dbReference type="EMBL" id="RKN51070.1"/>
    </source>
</evidence>
<dbReference type="AlphaFoldDB" id="A0A3A9ZS76"/>
<dbReference type="EMBL" id="RBAK01000001">
    <property type="protein sequence ID" value="RKN51070.1"/>
    <property type="molecule type" value="Genomic_DNA"/>
</dbReference>
<evidence type="ECO:0000313" key="2">
    <source>
        <dbReference type="Proteomes" id="UP000281726"/>
    </source>
</evidence>
<dbReference type="RefSeq" id="WP_120725188.1">
    <property type="nucleotide sequence ID" value="NZ_RBAK01000001.1"/>
</dbReference>
<organism evidence="1 2">
    <name type="scientific">Micromonospora endolithica</name>
    <dbReference type="NCBI Taxonomy" id="230091"/>
    <lineage>
        <taxon>Bacteria</taxon>
        <taxon>Bacillati</taxon>
        <taxon>Actinomycetota</taxon>
        <taxon>Actinomycetes</taxon>
        <taxon>Micromonosporales</taxon>
        <taxon>Micromonosporaceae</taxon>
        <taxon>Micromonospora</taxon>
    </lineage>
</organism>
<protein>
    <submittedName>
        <fullName evidence="1">Uncharacterized protein</fullName>
    </submittedName>
</protein>
<dbReference type="Proteomes" id="UP000281726">
    <property type="component" value="Unassembled WGS sequence"/>
</dbReference>
<accession>A0A3A9ZS76</accession>
<proteinExistence type="predicted"/>
<name>A0A3A9ZS76_9ACTN</name>
<reference evidence="1 2" key="1">
    <citation type="journal article" date="2004" name="Syst. Appl. Microbiol.">
        <title>Cryptoendolithic actinomycetes from antarctic sandstone rock samples: Micromonospora endolithica sp. nov. and two isolates related to Micromonospora coerulea Jensen 1932.</title>
        <authorList>
            <person name="Hirsch P."/>
            <person name="Mevs U."/>
            <person name="Kroppenstedt R.M."/>
            <person name="Schumann P."/>
            <person name="Stackebrandt E."/>
        </authorList>
    </citation>
    <scope>NUCLEOTIDE SEQUENCE [LARGE SCALE GENOMIC DNA]</scope>
    <source>
        <strain evidence="1 2">JCM 12677</strain>
    </source>
</reference>
<comment type="caution">
    <text evidence="1">The sequence shown here is derived from an EMBL/GenBank/DDBJ whole genome shotgun (WGS) entry which is preliminary data.</text>
</comment>
<dbReference type="OrthoDB" id="4233723at2"/>
<keyword evidence="2" id="KW-1185">Reference proteome</keyword>
<gene>
    <name evidence="1" type="ORF">D7223_04955</name>
</gene>
<sequence>MLTIRMNESAAAALQPLGSTAALPAAEMHDELRDKVSRGVVESEGALVFAAHHGSDSPTAALARMGWPDLTHYECQVNSFHLEDYAPVEVALLEDGQPQISDADQVTLLRLGLAVADAVRNRVRAHASRTPIRCIISANDTNGVFRFHRIRSGEQWGVLNLDQYQWEMAVIVDDRP</sequence>